<evidence type="ECO:0000256" key="2">
    <source>
        <dbReference type="ARBA" id="ARBA00022475"/>
    </source>
</evidence>
<keyword evidence="2" id="KW-1003">Cell membrane</keyword>
<evidence type="ECO:0000256" key="10">
    <source>
        <dbReference type="RuleBase" id="RU351113"/>
    </source>
</evidence>
<dbReference type="AlphaFoldDB" id="A0A7M7GEK5"/>
<comment type="similarity">
    <text evidence="10">Belongs to the insect chemoreceptor superfamily. Heteromeric odorant receptor channel (TC 1.A.69) family.</text>
</comment>
<comment type="subcellular location">
    <subcellularLocation>
        <location evidence="1 10">Cell membrane</location>
        <topology evidence="1 10">Multi-pass membrane protein</topology>
    </subcellularLocation>
</comment>
<dbReference type="GO" id="GO:0007165">
    <property type="term" value="P:signal transduction"/>
    <property type="evidence" value="ECO:0007669"/>
    <property type="project" value="UniProtKB-KW"/>
</dbReference>
<keyword evidence="12" id="KW-1185">Reference proteome</keyword>
<sequence length="407" mass="46799">MMADDIATVQKEFDNLNEYSIQFNKWFAKTIGVWPLPSSTSKLEKIMTRILILFCWITTLFVTISSLLHFTLVKEDIIIKLKSLAPISYCFGGGLNYAVLLYRKSDILYCIEHMEVDWKAITKTADRQIMFKNAKIGRIISCCIAAFVQISAVCFCTVLGVFKRTIKIGNESMEIHVLPSPTYKIPVDTNPGYGIILGLQFLTGYIMSATVVIAFSFATVFACHTIGQLTIMVTWIEEFINRPQEENKNVHIDKISVIIKHHMRILSFLERAEHLLSPICFMEMFKNILSICMFSYCILAEWSEHDIRILTTYTFAVMNLIFSTFLICYIGEILTERCKEIGNMVYMTNWYQLHDKDILNLIMIIVRSSVEYKMTAGKIMDMSVITFGNIIKTVFGYLNILRQTTML</sequence>
<keyword evidence="3 10" id="KW-0716">Sensory transduction</keyword>
<feature type="transmembrane region" description="Helical" evidence="10">
    <location>
        <begin position="50"/>
        <end position="72"/>
    </location>
</feature>
<dbReference type="Pfam" id="PF02949">
    <property type="entry name" value="7tm_6"/>
    <property type="match status" value="1"/>
</dbReference>
<evidence type="ECO:0000313" key="13">
    <source>
        <dbReference type="RefSeq" id="XP_003250754.2"/>
    </source>
</evidence>
<dbReference type="RefSeq" id="XP_003250754.2">
    <property type="nucleotide sequence ID" value="XM_003250706.4"/>
</dbReference>
<accession>A0A7M7GEK5</accession>
<dbReference type="GeneID" id="100577101"/>
<evidence type="ECO:0000256" key="5">
    <source>
        <dbReference type="ARBA" id="ARBA00022725"/>
    </source>
</evidence>
<dbReference type="InterPro" id="IPR004117">
    <property type="entry name" value="7tm6_olfct_rcpt"/>
</dbReference>
<evidence type="ECO:0000256" key="4">
    <source>
        <dbReference type="ARBA" id="ARBA00022692"/>
    </source>
</evidence>
<evidence type="ECO:0000313" key="11">
    <source>
        <dbReference type="EnsemblMetazoa" id="XP_003250754"/>
    </source>
</evidence>
<dbReference type="GO" id="GO:0004984">
    <property type="term" value="F:olfactory receptor activity"/>
    <property type="evidence" value="ECO:0007669"/>
    <property type="project" value="InterPro"/>
</dbReference>
<comment type="caution">
    <text evidence="10">Lacks conserved residue(s) required for the propagation of feature annotation.</text>
</comment>
<name>A0A7M7GEK5_APIME</name>
<evidence type="ECO:0000256" key="6">
    <source>
        <dbReference type="ARBA" id="ARBA00022989"/>
    </source>
</evidence>
<keyword evidence="7 10" id="KW-0472">Membrane</keyword>
<evidence type="ECO:0000256" key="8">
    <source>
        <dbReference type="ARBA" id="ARBA00023170"/>
    </source>
</evidence>
<feature type="transmembrane region" description="Helical" evidence="10">
    <location>
        <begin position="139"/>
        <end position="162"/>
    </location>
</feature>
<accession>A0A8B6XV40</accession>
<dbReference type="GO" id="GO:0005549">
    <property type="term" value="F:odorant binding"/>
    <property type="evidence" value="ECO:0007669"/>
    <property type="project" value="InterPro"/>
</dbReference>
<protein>
    <recommendedName>
        <fullName evidence="10">Odorant receptor</fullName>
    </recommendedName>
</protein>
<keyword evidence="6 10" id="KW-1133">Transmembrane helix</keyword>
<evidence type="ECO:0000313" key="12">
    <source>
        <dbReference type="Proteomes" id="UP000005203"/>
    </source>
</evidence>
<gene>
    <name evidence="13" type="primary">LOC100577101</name>
</gene>
<evidence type="ECO:0000256" key="9">
    <source>
        <dbReference type="ARBA" id="ARBA00023224"/>
    </source>
</evidence>
<evidence type="ECO:0000256" key="1">
    <source>
        <dbReference type="ARBA" id="ARBA00004651"/>
    </source>
</evidence>
<proteinExistence type="inferred from homology"/>
<feature type="transmembrane region" description="Helical" evidence="10">
    <location>
        <begin position="309"/>
        <end position="330"/>
    </location>
</feature>
<evidence type="ECO:0000256" key="3">
    <source>
        <dbReference type="ARBA" id="ARBA00022606"/>
    </source>
</evidence>
<reference evidence="13" key="2">
    <citation type="submission" date="2025-04" db="UniProtKB">
        <authorList>
            <consortium name="RefSeq"/>
        </authorList>
    </citation>
    <scope>IDENTIFICATION</scope>
    <source>
        <strain evidence="13">DH4</strain>
        <tissue evidence="13">Whole body</tissue>
    </source>
</reference>
<dbReference type="OrthoDB" id="7587082at2759"/>
<dbReference type="PANTHER" id="PTHR21137:SF35">
    <property type="entry name" value="ODORANT RECEPTOR 19A-RELATED"/>
    <property type="match status" value="1"/>
</dbReference>
<dbReference type="KEGG" id="ame:100577101"/>
<feature type="transmembrane region" description="Helical" evidence="10">
    <location>
        <begin position="84"/>
        <end position="102"/>
    </location>
</feature>
<dbReference type="Proteomes" id="UP000005203">
    <property type="component" value="Linkage group LG2"/>
</dbReference>
<evidence type="ECO:0000256" key="7">
    <source>
        <dbReference type="ARBA" id="ARBA00023136"/>
    </source>
</evidence>
<dbReference type="EnsemblMetazoa" id="XM_003250706">
    <property type="protein sequence ID" value="XP_003250754"/>
    <property type="gene ID" value="LOC100577101"/>
</dbReference>
<dbReference type="GO" id="GO:0005886">
    <property type="term" value="C:plasma membrane"/>
    <property type="evidence" value="ECO:0007669"/>
    <property type="project" value="UniProtKB-SubCell"/>
</dbReference>
<feature type="transmembrane region" description="Helical" evidence="10">
    <location>
        <begin position="193"/>
        <end position="222"/>
    </location>
</feature>
<keyword evidence="4 10" id="KW-0812">Transmembrane</keyword>
<reference evidence="11" key="1">
    <citation type="submission" date="2021-01" db="UniProtKB">
        <authorList>
            <consortium name="EnsemblMetazoa"/>
        </authorList>
    </citation>
    <scope>IDENTIFICATION</scope>
    <source>
        <strain evidence="11">DH4</strain>
    </source>
</reference>
<dbReference type="PANTHER" id="PTHR21137">
    <property type="entry name" value="ODORANT RECEPTOR"/>
    <property type="match status" value="1"/>
</dbReference>
<keyword evidence="8 10" id="KW-0675">Receptor</keyword>
<keyword evidence="9 10" id="KW-0807">Transducer</keyword>
<keyword evidence="5 10" id="KW-0552">Olfaction</keyword>
<organism evidence="11">
    <name type="scientific">Apis mellifera</name>
    <name type="common">Honeybee</name>
    <dbReference type="NCBI Taxonomy" id="7460"/>
    <lineage>
        <taxon>Eukaryota</taxon>
        <taxon>Metazoa</taxon>
        <taxon>Ecdysozoa</taxon>
        <taxon>Arthropoda</taxon>
        <taxon>Hexapoda</taxon>
        <taxon>Insecta</taxon>
        <taxon>Pterygota</taxon>
        <taxon>Neoptera</taxon>
        <taxon>Endopterygota</taxon>
        <taxon>Hymenoptera</taxon>
        <taxon>Apocrita</taxon>
        <taxon>Aculeata</taxon>
        <taxon>Apoidea</taxon>
        <taxon>Anthophila</taxon>
        <taxon>Apidae</taxon>
        <taxon>Apis</taxon>
    </lineage>
</organism>